<keyword evidence="3" id="KW-1185">Reference proteome</keyword>
<proteinExistence type="predicted"/>
<reference evidence="2 3" key="1">
    <citation type="journal article" date="2023" name="bioRxiv">
        <title>High-quality genome assemblies of four members of thePodospora anserinaspecies complex.</title>
        <authorList>
            <person name="Ament-Velasquez S.L."/>
            <person name="Vogan A.A."/>
            <person name="Wallerman O."/>
            <person name="Hartmann F."/>
            <person name="Gautier V."/>
            <person name="Silar P."/>
            <person name="Giraud T."/>
            <person name="Johannesson H."/>
        </authorList>
    </citation>
    <scope>NUCLEOTIDE SEQUENCE [LARGE SCALE GENOMIC DNA]</scope>
    <source>
        <strain evidence="2 3">CBS 124.78</strain>
    </source>
</reference>
<name>A0ABR0ICS0_9PEZI</name>
<evidence type="ECO:0000313" key="2">
    <source>
        <dbReference type="EMBL" id="KAK4677661.1"/>
    </source>
</evidence>
<keyword evidence="1" id="KW-0732">Signal</keyword>
<feature type="signal peptide" evidence="1">
    <location>
        <begin position="1"/>
        <end position="24"/>
    </location>
</feature>
<gene>
    <name evidence="2" type="ORF">QC764_0047130</name>
</gene>
<dbReference type="RefSeq" id="XP_062801131.1">
    <property type="nucleotide sequence ID" value="XM_062940348.1"/>
</dbReference>
<protein>
    <submittedName>
        <fullName evidence="2">Uncharacterized protein</fullName>
    </submittedName>
</protein>
<evidence type="ECO:0000256" key="1">
    <source>
        <dbReference type="SAM" id="SignalP"/>
    </source>
</evidence>
<sequence length="58" mass="6036">MKLSTLLLTTVMALATALPSPSEASTEAIRNAEADATFASPEELEALGIIQCKTTGKQ</sequence>
<organism evidence="2 3">
    <name type="scientific">Podospora pseudoanserina</name>
    <dbReference type="NCBI Taxonomy" id="2609844"/>
    <lineage>
        <taxon>Eukaryota</taxon>
        <taxon>Fungi</taxon>
        <taxon>Dikarya</taxon>
        <taxon>Ascomycota</taxon>
        <taxon>Pezizomycotina</taxon>
        <taxon>Sordariomycetes</taxon>
        <taxon>Sordariomycetidae</taxon>
        <taxon>Sordariales</taxon>
        <taxon>Podosporaceae</taxon>
        <taxon>Podospora</taxon>
    </lineage>
</organism>
<dbReference type="GeneID" id="87960900"/>
<dbReference type="Proteomes" id="UP001323617">
    <property type="component" value="Unassembled WGS sequence"/>
</dbReference>
<evidence type="ECO:0000313" key="3">
    <source>
        <dbReference type="Proteomes" id="UP001323617"/>
    </source>
</evidence>
<dbReference type="EMBL" id="JAFFHC010000003">
    <property type="protein sequence ID" value="KAK4677661.1"/>
    <property type="molecule type" value="Genomic_DNA"/>
</dbReference>
<comment type="caution">
    <text evidence="2">The sequence shown here is derived from an EMBL/GenBank/DDBJ whole genome shotgun (WGS) entry which is preliminary data.</text>
</comment>
<accession>A0ABR0ICS0</accession>
<feature type="chain" id="PRO_5045482514" evidence="1">
    <location>
        <begin position="25"/>
        <end position="58"/>
    </location>
</feature>